<dbReference type="AlphaFoldDB" id="A0A6A5H1H5"/>
<protein>
    <recommendedName>
        <fullName evidence="1">Sdz-33 F-box domain-containing protein</fullName>
    </recommendedName>
</protein>
<dbReference type="PANTHER" id="PTHR21503:SF36">
    <property type="entry name" value="F-BOX ASSOCIATED DOMAIN-CONTAINING PROTEIN"/>
    <property type="match status" value="1"/>
</dbReference>
<gene>
    <name evidence="2" type="ORF">GCK72_008873</name>
</gene>
<comment type="caution">
    <text evidence="2">The sequence shown here is derived from an EMBL/GenBank/DDBJ whole genome shotgun (WGS) entry which is preliminary data.</text>
</comment>
<dbReference type="EMBL" id="WUAV01000003">
    <property type="protein sequence ID" value="KAF1760624.1"/>
    <property type="molecule type" value="Genomic_DNA"/>
</dbReference>
<evidence type="ECO:0000313" key="2">
    <source>
        <dbReference type="EMBL" id="KAF1760624.1"/>
    </source>
</evidence>
<dbReference type="RefSeq" id="XP_003107603.2">
    <property type="nucleotide sequence ID" value="XM_003107555.2"/>
</dbReference>
<reference evidence="2 3" key="1">
    <citation type="submission" date="2019-12" db="EMBL/GenBank/DDBJ databases">
        <title>Chromosome-level assembly of the Caenorhabditis remanei genome.</title>
        <authorList>
            <person name="Teterina A.A."/>
            <person name="Willis J.H."/>
            <person name="Phillips P.C."/>
        </authorList>
    </citation>
    <scope>NUCLEOTIDE SEQUENCE [LARGE SCALE GENOMIC DNA]</scope>
    <source>
        <strain evidence="2 3">PX506</strain>
        <tissue evidence="2">Whole organism</tissue>
    </source>
</reference>
<organism evidence="2 3">
    <name type="scientific">Caenorhabditis remanei</name>
    <name type="common">Caenorhabditis vulgaris</name>
    <dbReference type="NCBI Taxonomy" id="31234"/>
    <lineage>
        <taxon>Eukaryota</taxon>
        <taxon>Metazoa</taxon>
        <taxon>Ecdysozoa</taxon>
        <taxon>Nematoda</taxon>
        <taxon>Chromadorea</taxon>
        <taxon>Rhabditida</taxon>
        <taxon>Rhabditina</taxon>
        <taxon>Rhabditomorpha</taxon>
        <taxon>Rhabditoidea</taxon>
        <taxon>Rhabditidae</taxon>
        <taxon>Peloderinae</taxon>
        <taxon>Caenorhabditis</taxon>
    </lineage>
</organism>
<dbReference type="Proteomes" id="UP000483820">
    <property type="component" value="Chromosome III"/>
</dbReference>
<dbReference type="InterPro" id="IPR012885">
    <property type="entry name" value="F-box_Sdz-33"/>
</dbReference>
<accession>A0A6A5H1H5</accession>
<dbReference type="CTD" id="9806310"/>
<proteinExistence type="predicted"/>
<dbReference type="KEGG" id="crq:GCK72_008873"/>
<feature type="domain" description="Sdz-33 F-box" evidence="1">
    <location>
        <begin position="161"/>
        <end position="209"/>
    </location>
</feature>
<evidence type="ECO:0000313" key="3">
    <source>
        <dbReference type="Proteomes" id="UP000483820"/>
    </source>
</evidence>
<sequence>MPKLEIQSIDFSKNKENENEVSESRKNVVMVKQFEEENITIHVFNIIATGIKEDIGMIIQSTEFEWEYHHDPSVNLTGILCNNISKFYNIKNPLKLFSARRELNNLDFDHSPNILSKPEKVYIPMESVSTEELDMIFSKCQNVQFLLTRVEIPDEYDNYGIWNAKQMYLRYAPPKIEGLLNMNYERLICRRSKLKTSDLNLFLKKWLQSTEKEDNKYKIHEIKLSRIENDSNIFEDLPVIPWNPRQRGQFFHFRNPYFSAAIDCSRDFDLLRDDGMLATVTYIRTPESYDKFYFYVWRERFPVIPNDALFRPAIIF</sequence>
<dbReference type="GeneID" id="9806310"/>
<dbReference type="PANTHER" id="PTHR21503">
    <property type="entry name" value="F-BOX-CONTAINING HYPOTHETICAL PROTEIN C.ELEGANS"/>
    <property type="match status" value="1"/>
</dbReference>
<evidence type="ECO:0000259" key="1">
    <source>
        <dbReference type="Pfam" id="PF07735"/>
    </source>
</evidence>
<dbReference type="Pfam" id="PF07735">
    <property type="entry name" value="FBA_2"/>
    <property type="match status" value="1"/>
</dbReference>
<name>A0A6A5H1H5_CAERE</name>